<sequence length="180" mass="19577">MTLSRRTLCLAALGSLTLSLSLSLAGCGFALRRPAEMPFSKLAISGFKPNSPMAEALRQSLPRSVSVVAQPKDAEVVLLAIEERFDRTVAASTAAGQVREFRLRVMLRFRLDRPDGTNQLPETQLELTRDMSYNETAALAKQTEEAGLVREMRMDLAQQLLQMLSAAGRSVGQAATRPAG</sequence>
<keyword evidence="5 6" id="KW-0449">Lipoprotein</keyword>
<dbReference type="RefSeq" id="WP_341424782.1">
    <property type="nucleotide sequence ID" value="NZ_JBBUTG010000003.1"/>
</dbReference>
<gene>
    <name evidence="6 7" type="primary">lptE</name>
    <name evidence="7" type="ORF">AACH06_06215</name>
</gene>
<dbReference type="Proteomes" id="UP001371218">
    <property type="component" value="Unassembled WGS sequence"/>
</dbReference>
<dbReference type="Gene3D" id="3.30.160.150">
    <property type="entry name" value="Lipoprotein like domain"/>
    <property type="match status" value="1"/>
</dbReference>
<evidence type="ECO:0000256" key="2">
    <source>
        <dbReference type="ARBA" id="ARBA00023136"/>
    </source>
</evidence>
<keyword evidence="2 6" id="KW-0472">Membrane</keyword>
<dbReference type="PANTHER" id="PTHR38098">
    <property type="entry name" value="LPS-ASSEMBLY LIPOPROTEIN LPTE"/>
    <property type="match status" value="1"/>
</dbReference>
<accession>A0ABU9BKD2</accession>
<evidence type="ECO:0000256" key="1">
    <source>
        <dbReference type="ARBA" id="ARBA00022729"/>
    </source>
</evidence>
<comment type="caution">
    <text evidence="7">The sequence shown here is derived from an EMBL/GenBank/DDBJ whole genome shotgun (WGS) entry which is preliminary data.</text>
</comment>
<keyword evidence="4 6" id="KW-0998">Cell outer membrane</keyword>
<dbReference type="HAMAP" id="MF_01186">
    <property type="entry name" value="LPS_assembly_LptE"/>
    <property type="match status" value="1"/>
</dbReference>
<evidence type="ECO:0000256" key="6">
    <source>
        <dbReference type="HAMAP-Rule" id="MF_01186"/>
    </source>
</evidence>
<reference evidence="7 8" key="1">
    <citation type="submission" date="2024-04" db="EMBL/GenBank/DDBJ databases">
        <title>Novel species of the genus Ideonella isolated from streams.</title>
        <authorList>
            <person name="Lu H."/>
        </authorList>
    </citation>
    <scope>NUCLEOTIDE SEQUENCE [LARGE SCALE GENOMIC DNA]</scope>
    <source>
        <strain evidence="7 8">DXS29W</strain>
    </source>
</reference>
<comment type="subunit">
    <text evidence="6">Component of the lipopolysaccharide transport and assembly complex. Interacts with LptD.</text>
</comment>
<organism evidence="7 8">
    <name type="scientific">Ideonella lacteola</name>
    <dbReference type="NCBI Taxonomy" id="2984193"/>
    <lineage>
        <taxon>Bacteria</taxon>
        <taxon>Pseudomonadati</taxon>
        <taxon>Pseudomonadota</taxon>
        <taxon>Betaproteobacteria</taxon>
        <taxon>Burkholderiales</taxon>
        <taxon>Sphaerotilaceae</taxon>
        <taxon>Ideonella</taxon>
    </lineage>
</organism>
<evidence type="ECO:0000313" key="7">
    <source>
        <dbReference type="EMBL" id="MEK8030415.1"/>
    </source>
</evidence>
<evidence type="ECO:0000256" key="4">
    <source>
        <dbReference type="ARBA" id="ARBA00023237"/>
    </source>
</evidence>
<comment type="similarity">
    <text evidence="6">Belongs to the LptE lipoprotein family.</text>
</comment>
<dbReference type="InterPro" id="IPR007485">
    <property type="entry name" value="LPS_assembly_LptE"/>
</dbReference>
<name>A0ABU9BKD2_9BURK</name>
<protein>
    <recommendedName>
        <fullName evidence="6">LPS-assembly lipoprotein LptE</fullName>
    </recommendedName>
</protein>
<evidence type="ECO:0000313" key="8">
    <source>
        <dbReference type="Proteomes" id="UP001371218"/>
    </source>
</evidence>
<keyword evidence="8" id="KW-1185">Reference proteome</keyword>
<comment type="subcellular location">
    <subcellularLocation>
        <location evidence="6">Cell outer membrane</location>
        <topology evidence="6">Lipid-anchor</topology>
    </subcellularLocation>
</comment>
<evidence type="ECO:0000256" key="3">
    <source>
        <dbReference type="ARBA" id="ARBA00023139"/>
    </source>
</evidence>
<keyword evidence="3 6" id="KW-0564">Palmitate</keyword>
<dbReference type="PROSITE" id="PS51257">
    <property type="entry name" value="PROKAR_LIPOPROTEIN"/>
    <property type="match status" value="1"/>
</dbReference>
<dbReference type="EMBL" id="JBBUTG010000003">
    <property type="protein sequence ID" value="MEK8030415.1"/>
    <property type="molecule type" value="Genomic_DNA"/>
</dbReference>
<evidence type="ECO:0000256" key="5">
    <source>
        <dbReference type="ARBA" id="ARBA00023288"/>
    </source>
</evidence>
<keyword evidence="1 6" id="KW-0732">Signal</keyword>
<dbReference type="Pfam" id="PF04390">
    <property type="entry name" value="LptE"/>
    <property type="match status" value="1"/>
</dbReference>
<dbReference type="PANTHER" id="PTHR38098:SF1">
    <property type="entry name" value="LPS-ASSEMBLY LIPOPROTEIN LPTE"/>
    <property type="match status" value="1"/>
</dbReference>
<comment type="function">
    <text evidence="6">Together with LptD, is involved in the assembly of lipopolysaccharide (LPS) at the surface of the outer membrane. Required for the proper assembly of LptD. Binds LPS and may serve as the LPS recognition site at the outer membrane.</text>
</comment>
<proteinExistence type="inferred from homology"/>